<name>A0ABQ4SND6_9HYPH</name>
<sequence length="68" mass="7087">MIALRLTALAGGGPVAQSEGERMVSEKIDAAAEALGTLMAGGSPDAVIARYREHVRANAERLSAHEIE</sequence>
<reference evidence="1" key="2">
    <citation type="submission" date="2021-08" db="EMBL/GenBank/DDBJ databases">
        <authorList>
            <person name="Tani A."/>
            <person name="Ola A."/>
            <person name="Ogura Y."/>
            <person name="Katsura K."/>
            <person name="Hayashi T."/>
        </authorList>
    </citation>
    <scope>NUCLEOTIDE SEQUENCE</scope>
    <source>
        <strain evidence="1">DSM 17168</strain>
    </source>
</reference>
<proteinExistence type="predicted"/>
<reference evidence="1" key="1">
    <citation type="journal article" date="2021" name="Front. Microbiol.">
        <title>Comprehensive Comparative Genomics and Phenotyping of Methylobacterium Species.</title>
        <authorList>
            <person name="Alessa O."/>
            <person name="Ogura Y."/>
            <person name="Fujitani Y."/>
            <person name="Takami H."/>
            <person name="Hayashi T."/>
            <person name="Sahin N."/>
            <person name="Tani A."/>
        </authorList>
    </citation>
    <scope>NUCLEOTIDE SEQUENCE</scope>
    <source>
        <strain evidence="1">DSM 17168</strain>
    </source>
</reference>
<gene>
    <name evidence="1" type="ORF">GMJLKIPL_6566</name>
</gene>
<dbReference type="EMBL" id="BPQQ01000138">
    <property type="protein sequence ID" value="GJE04602.1"/>
    <property type="molecule type" value="Genomic_DNA"/>
</dbReference>
<protein>
    <submittedName>
        <fullName evidence="1">Uncharacterized protein</fullName>
    </submittedName>
</protein>
<keyword evidence="2" id="KW-1185">Reference proteome</keyword>
<evidence type="ECO:0000313" key="1">
    <source>
        <dbReference type="EMBL" id="GJE04602.1"/>
    </source>
</evidence>
<evidence type="ECO:0000313" key="2">
    <source>
        <dbReference type="Proteomes" id="UP001055153"/>
    </source>
</evidence>
<accession>A0ABQ4SND6</accession>
<comment type="caution">
    <text evidence="1">The sequence shown here is derived from an EMBL/GenBank/DDBJ whole genome shotgun (WGS) entry which is preliminary data.</text>
</comment>
<dbReference type="Proteomes" id="UP001055153">
    <property type="component" value="Unassembled WGS sequence"/>
</dbReference>
<organism evidence="1 2">
    <name type="scientific">Methylobacterium isbiliense</name>
    <dbReference type="NCBI Taxonomy" id="315478"/>
    <lineage>
        <taxon>Bacteria</taxon>
        <taxon>Pseudomonadati</taxon>
        <taxon>Pseudomonadota</taxon>
        <taxon>Alphaproteobacteria</taxon>
        <taxon>Hyphomicrobiales</taxon>
        <taxon>Methylobacteriaceae</taxon>
        <taxon>Methylobacterium</taxon>
    </lineage>
</organism>